<evidence type="ECO:0008006" key="3">
    <source>
        <dbReference type="Google" id="ProtNLM"/>
    </source>
</evidence>
<organism evidence="1 2">
    <name type="scientific">Thermostichus vulcanus str. 'Rupite'</name>
    <dbReference type="NCBI Taxonomy" id="2813851"/>
    <lineage>
        <taxon>Bacteria</taxon>
        <taxon>Bacillati</taxon>
        <taxon>Cyanobacteriota</taxon>
        <taxon>Cyanophyceae</taxon>
        <taxon>Thermostichales</taxon>
        <taxon>Thermostichaceae</taxon>
        <taxon>Thermostichus</taxon>
    </lineage>
</organism>
<sequence>MQASPRIPSRMDSAAVAQYYDTTNDWIPGWTEQAERWNGRLAMLGLAISIGMEAALGHSVFASTLAQWLGLQ</sequence>
<proteinExistence type="predicted"/>
<evidence type="ECO:0000313" key="2">
    <source>
        <dbReference type="Proteomes" id="UP000830835"/>
    </source>
</evidence>
<gene>
    <name evidence="1" type="ORF">JX360_17355</name>
</gene>
<reference evidence="1" key="1">
    <citation type="submission" date="2021-02" db="EMBL/GenBank/DDBJ databases">
        <title>The CRISPR/cas machinery reduction and long-range gene transfer in the hot spring cyanobacterium Synechococcus.</title>
        <authorList>
            <person name="Dvorak P."/>
            <person name="Jahodarova E."/>
            <person name="Hasler P."/>
            <person name="Poulickova A."/>
        </authorList>
    </citation>
    <scope>NUCLEOTIDE SEQUENCE</scope>
    <source>
        <strain evidence="1">Rupite</strain>
    </source>
</reference>
<keyword evidence="2" id="KW-1185">Reference proteome</keyword>
<dbReference type="EMBL" id="JAFIRA010000104">
    <property type="protein sequence ID" value="MCJ2544645.1"/>
    <property type="molecule type" value="Genomic_DNA"/>
</dbReference>
<evidence type="ECO:0000313" key="1">
    <source>
        <dbReference type="EMBL" id="MCJ2544645.1"/>
    </source>
</evidence>
<accession>A0ABT0CGX4</accession>
<dbReference type="RefSeq" id="WP_244353464.1">
    <property type="nucleotide sequence ID" value="NZ_JAFIRA010000104.1"/>
</dbReference>
<dbReference type="Proteomes" id="UP000830835">
    <property type="component" value="Unassembled WGS sequence"/>
</dbReference>
<protein>
    <recommendedName>
        <fullName evidence="3">High light inducible protein</fullName>
    </recommendedName>
</protein>
<comment type="caution">
    <text evidence="1">The sequence shown here is derived from an EMBL/GenBank/DDBJ whole genome shotgun (WGS) entry which is preliminary data.</text>
</comment>
<dbReference type="SUPFAM" id="SSF103511">
    <property type="entry name" value="Chlorophyll a-b binding protein"/>
    <property type="match status" value="1"/>
</dbReference>
<name>A0ABT0CGX4_THEVL</name>